<dbReference type="AlphaFoldDB" id="A0A0D2BJN9"/>
<dbReference type="EMBL" id="KN847493">
    <property type="protein sequence ID" value="KIW19128.1"/>
    <property type="molecule type" value="Genomic_DNA"/>
</dbReference>
<dbReference type="InterPro" id="IPR020471">
    <property type="entry name" value="AKR"/>
</dbReference>
<evidence type="ECO:0000256" key="1">
    <source>
        <dbReference type="ARBA" id="ARBA00007905"/>
    </source>
</evidence>
<comment type="function">
    <text evidence="5">Catalyzes the initial reaction in the xylose utilization pathway by reducing D-xylose into xylitol. Xylose is a major component of hemicelluloses such as xylan. Most fungi utilize D-xylose via three enzymatic reactions, xylose reductase (XR), xylitol dehydrogenase (XDH), and xylulokinase, to form xylulose 5-phosphate, which enters pentose phosphate pathway.</text>
</comment>
<feature type="chain" id="PRO_5002239155" description="D-xylose reductase [NAD(P)H]" evidence="11">
    <location>
        <begin position="25"/>
        <end position="362"/>
    </location>
</feature>
<dbReference type="EC" id="1.1.1.307" evidence="2"/>
<dbReference type="GO" id="GO:0016616">
    <property type="term" value="F:oxidoreductase activity, acting on the CH-OH group of donors, NAD or NADP as acceptor"/>
    <property type="evidence" value="ECO:0007669"/>
    <property type="project" value="UniProtKB-ARBA"/>
</dbReference>
<evidence type="ECO:0000256" key="8">
    <source>
        <dbReference type="PIRSR" id="PIRSR000097-1"/>
    </source>
</evidence>
<keyword evidence="3" id="KW-0521">NADP</keyword>
<evidence type="ECO:0000256" key="2">
    <source>
        <dbReference type="ARBA" id="ARBA00012845"/>
    </source>
</evidence>
<reference evidence="13 14" key="1">
    <citation type="submission" date="2015-01" db="EMBL/GenBank/DDBJ databases">
        <title>The Genome Sequence of Exophiala spinifera CBS89968.</title>
        <authorList>
            <consortium name="The Broad Institute Genomics Platform"/>
            <person name="Cuomo C."/>
            <person name="de Hoog S."/>
            <person name="Gorbushina A."/>
            <person name="Stielow B."/>
            <person name="Teixiera M."/>
            <person name="Abouelleil A."/>
            <person name="Chapman S.B."/>
            <person name="Priest M."/>
            <person name="Young S.K."/>
            <person name="Wortman J."/>
            <person name="Nusbaum C."/>
            <person name="Birren B."/>
        </authorList>
    </citation>
    <scope>NUCLEOTIDE SEQUENCE [LARGE SCALE GENOMIC DNA]</scope>
    <source>
        <strain evidence="13 14">CBS 89968</strain>
    </source>
</reference>
<feature type="domain" description="NADP-dependent oxidoreductase" evidence="12">
    <location>
        <begin position="52"/>
        <end position="324"/>
    </location>
</feature>
<dbReference type="PRINTS" id="PR00069">
    <property type="entry name" value="ALDKETRDTASE"/>
</dbReference>
<feature type="active site" description="Proton donor" evidence="8">
    <location>
        <position position="85"/>
    </location>
</feature>
<keyword evidence="4" id="KW-0560">Oxidoreductase</keyword>
<feature type="binding site" evidence="9">
    <location>
        <position position="150"/>
    </location>
    <ligand>
        <name>substrate</name>
    </ligand>
</feature>
<sequence>MPLVAGVVVLLSSLFLGIPMVVSAEQQTPFQPSSPRQSNHHSHNHNLSIPSIGLGLWNSKGDDAAHAVTYAFDAGYKHLDSAAAYGNEEYVGRSLSPSSKHSHSPPPPRHKYWVTSKLWNDAHRPSLVAAALDKTLSDLSIAYLDLYLMHWPVAFLPDQAPGRTVVDQDTTILDTWRAMEDLVRANKTRYVGVSNFSPRQLDQVLKHCDICPYAHEFETHPYLQQQDFVDWHADNNITVIAYSPLANMNPTYKDKYPKLDPLLEDDFWKGLASKKNCTVAQAVLAWGIQRGTVVIPKSVHEERIIENLGSLNVTFSKDEMREIQTQDKRSRFNNPSKGWGVELFEGLDDGSNRFLATKYDLR</sequence>
<keyword evidence="14" id="KW-1185">Reference proteome</keyword>
<dbReference type="InterPro" id="IPR023210">
    <property type="entry name" value="NADP_OxRdtase_dom"/>
</dbReference>
<proteinExistence type="inferred from homology"/>
<evidence type="ECO:0000256" key="7">
    <source>
        <dbReference type="ARBA" id="ARBA00049485"/>
    </source>
</evidence>
<dbReference type="InterPro" id="IPR036812">
    <property type="entry name" value="NAD(P)_OxRdtase_dom_sf"/>
</dbReference>
<dbReference type="PIRSF" id="PIRSF000097">
    <property type="entry name" value="AKR"/>
    <property type="match status" value="1"/>
</dbReference>
<keyword evidence="11" id="KW-0732">Signal</keyword>
<evidence type="ECO:0000256" key="4">
    <source>
        <dbReference type="ARBA" id="ARBA00023002"/>
    </source>
</evidence>
<comment type="catalytic activity">
    <reaction evidence="6">
        <text>xylitol + NADP(+) = D-xylose + NADPH + H(+)</text>
        <dbReference type="Rhea" id="RHEA:27445"/>
        <dbReference type="ChEBI" id="CHEBI:15378"/>
        <dbReference type="ChEBI" id="CHEBI:17151"/>
        <dbReference type="ChEBI" id="CHEBI:53455"/>
        <dbReference type="ChEBI" id="CHEBI:57783"/>
        <dbReference type="ChEBI" id="CHEBI:58349"/>
        <dbReference type="EC" id="1.1.1.307"/>
    </reaction>
</comment>
<evidence type="ECO:0000313" key="13">
    <source>
        <dbReference type="EMBL" id="KIW19128.1"/>
    </source>
</evidence>
<dbReference type="HOGENOM" id="CLU_023205_0_0_1"/>
<evidence type="ECO:0000256" key="10">
    <source>
        <dbReference type="PIRSR" id="PIRSR000097-3"/>
    </source>
</evidence>
<evidence type="ECO:0000313" key="14">
    <source>
        <dbReference type="Proteomes" id="UP000053328"/>
    </source>
</evidence>
<evidence type="ECO:0000259" key="12">
    <source>
        <dbReference type="Pfam" id="PF00248"/>
    </source>
</evidence>
<dbReference type="PANTHER" id="PTHR43827">
    <property type="entry name" value="2,5-DIKETO-D-GLUCONIC ACID REDUCTASE"/>
    <property type="match status" value="1"/>
</dbReference>
<dbReference type="InterPro" id="IPR018170">
    <property type="entry name" value="Aldo/ket_reductase_CS"/>
</dbReference>
<dbReference type="GeneID" id="27330503"/>
<evidence type="ECO:0000256" key="6">
    <source>
        <dbReference type="ARBA" id="ARBA00047534"/>
    </source>
</evidence>
<dbReference type="OrthoDB" id="416253at2759"/>
<organism evidence="13 14">
    <name type="scientific">Exophiala spinifera</name>
    <dbReference type="NCBI Taxonomy" id="91928"/>
    <lineage>
        <taxon>Eukaryota</taxon>
        <taxon>Fungi</taxon>
        <taxon>Dikarya</taxon>
        <taxon>Ascomycota</taxon>
        <taxon>Pezizomycotina</taxon>
        <taxon>Eurotiomycetes</taxon>
        <taxon>Chaetothyriomycetidae</taxon>
        <taxon>Chaetothyriales</taxon>
        <taxon>Herpotrichiellaceae</taxon>
        <taxon>Exophiala</taxon>
    </lineage>
</organism>
<dbReference type="CDD" id="cd19071">
    <property type="entry name" value="AKR_AKR1-5-like"/>
    <property type="match status" value="1"/>
</dbReference>
<feature type="signal peptide" evidence="11">
    <location>
        <begin position="1"/>
        <end position="24"/>
    </location>
</feature>
<evidence type="ECO:0000256" key="9">
    <source>
        <dbReference type="PIRSR" id="PIRSR000097-2"/>
    </source>
</evidence>
<evidence type="ECO:0000256" key="11">
    <source>
        <dbReference type="SAM" id="SignalP"/>
    </source>
</evidence>
<dbReference type="PROSITE" id="PS00062">
    <property type="entry name" value="ALDOKETO_REDUCTASE_2"/>
    <property type="match status" value="1"/>
</dbReference>
<feature type="site" description="Lowers pKa of active site Tyr" evidence="10">
    <location>
        <position position="117"/>
    </location>
</feature>
<gene>
    <name evidence="13" type="ORF">PV08_03420</name>
</gene>
<dbReference type="SUPFAM" id="SSF51430">
    <property type="entry name" value="NAD(P)-linked oxidoreductase"/>
    <property type="match status" value="1"/>
</dbReference>
<comment type="similarity">
    <text evidence="1">Belongs to the aldo/keto reductase family.</text>
</comment>
<dbReference type="STRING" id="91928.A0A0D2BJN9"/>
<comment type="catalytic activity">
    <reaction evidence="7">
        <text>xylitol + NAD(+) = D-xylose + NADH + H(+)</text>
        <dbReference type="Rhea" id="RHEA:27441"/>
        <dbReference type="ChEBI" id="CHEBI:15378"/>
        <dbReference type="ChEBI" id="CHEBI:17151"/>
        <dbReference type="ChEBI" id="CHEBI:53455"/>
        <dbReference type="ChEBI" id="CHEBI:57540"/>
        <dbReference type="ChEBI" id="CHEBI:57945"/>
        <dbReference type="EC" id="1.1.1.307"/>
    </reaction>
</comment>
<dbReference type="Proteomes" id="UP000053328">
    <property type="component" value="Unassembled WGS sequence"/>
</dbReference>
<name>A0A0D2BJN9_9EURO</name>
<dbReference type="Gene3D" id="3.20.20.100">
    <property type="entry name" value="NADP-dependent oxidoreductase domain"/>
    <property type="match status" value="1"/>
</dbReference>
<protein>
    <recommendedName>
        <fullName evidence="2">D-xylose reductase [NAD(P)H]</fullName>
        <ecNumber evidence="2">1.1.1.307</ecNumber>
    </recommendedName>
</protein>
<accession>A0A0D2BJN9</accession>
<evidence type="ECO:0000256" key="5">
    <source>
        <dbReference type="ARBA" id="ARBA00025065"/>
    </source>
</evidence>
<dbReference type="PANTHER" id="PTHR43827:SF3">
    <property type="entry name" value="NADP-DEPENDENT OXIDOREDUCTASE DOMAIN-CONTAINING PROTEIN"/>
    <property type="match status" value="1"/>
</dbReference>
<dbReference type="Pfam" id="PF00248">
    <property type="entry name" value="Aldo_ket_red"/>
    <property type="match status" value="1"/>
</dbReference>
<evidence type="ECO:0000256" key="3">
    <source>
        <dbReference type="ARBA" id="ARBA00022857"/>
    </source>
</evidence>
<dbReference type="RefSeq" id="XP_016239344.1">
    <property type="nucleotide sequence ID" value="XM_016377774.1"/>
</dbReference>
<dbReference type="VEuPathDB" id="FungiDB:PV08_03420"/>